<feature type="compositionally biased region" description="Pro residues" evidence="3">
    <location>
        <begin position="47"/>
        <end position="57"/>
    </location>
</feature>
<dbReference type="PANTHER" id="PTHR13393">
    <property type="entry name" value="SAM-DEPENDENT METHYLTRANSFERASE"/>
    <property type="match status" value="1"/>
</dbReference>
<organism evidence="5 6">
    <name type="scientific">Purpureocillium lilacinum</name>
    <name type="common">Paecilomyces lilacinus</name>
    <dbReference type="NCBI Taxonomy" id="33203"/>
    <lineage>
        <taxon>Eukaryota</taxon>
        <taxon>Fungi</taxon>
        <taxon>Dikarya</taxon>
        <taxon>Ascomycota</taxon>
        <taxon>Pezizomycotina</taxon>
        <taxon>Sordariomycetes</taxon>
        <taxon>Hypocreomycetidae</taxon>
        <taxon>Hypocreales</taxon>
        <taxon>Ophiocordycipitaceae</taxon>
        <taxon>Purpureocillium</taxon>
    </lineage>
</organism>
<dbReference type="InterPro" id="IPR010286">
    <property type="entry name" value="METTL16/RlmF"/>
</dbReference>
<keyword evidence="4" id="KW-0812">Transmembrane</keyword>
<dbReference type="SUPFAM" id="SSF53335">
    <property type="entry name" value="S-adenosyl-L-methionine-dependent methyltransferases"/>
    <property type="match status" value="1"/>
</dbReference>
<gene>
    <name evidence="5" type="ORF">PCL_05688</name>
</gene>
<dbReference type="Pfam" id="PF05971">
    <property type="entry name" value="Methyltransf_10"/>
    <property type="match status" value="1"/>
</dbReference>
<keyword evidence="4" id="KW-1133">Transmembrane helix</keyword>
<protein>
    <submittedName>
        <fullName evidence="5">Uncharacterized protein</fullName>
    </submittedName>
</protein>
<feature type="compositionally biased region" description="Low complexity" evidence="3">
    <location>
        <begin position="337"/>
        <end position="346"/>
    </location>
</feature>
<feature type="transmembrane region" description="Helical" evidence="4">
    <location>
        <begin position="234"/>
        <end position="254"/>
    </location>
</feature>
<evidence type="ECO:0000313" key="5">
    <source>
        <dbReference type="EMBL" id="PWI75030.1"/>
    </source>
</evidence>
<keyword evidence="2" id="KW-0808">Transferase</keyword>
<keyword evidence="1" id="KW-0489">Methyltransferase</keyword>
<dbReference type="Gene3D" id="3.40.50.150">
    <property type="entry name" value="Vaccinia Virus protein VP39"/>
    <property type="match status" value="1"/>
</dbReference>
<keyword evidence="4" id="KW-0472">Membrane</keyword>
<dbReference type="Proteomes" id="UP000245956">
    <property type="component" value="Unassembled WGS sequence"/>
</dbReference>
<evidence type="ECO:0000256" key="3">
    <source>
        <dbReference type="SAM" id="MobiDB-lite"/>
    </source>
</evidence>
<sequence length="788" mass="86059">MSSSGPPLAAVEPRPVSSPSNVVTGIPWEFPPPPLPPGTYDGAPLPVSGPLPGPPPGAGIALQLGPESQIPDHPGSMVGVPQVQPEPLPQAYAPPPPPPAAAAAAQAVAAQDLDVRDIKASCQLGLRELSGMQKQQRESGGAAGLESRIRAQAGFVLGDLRALQEEVRGLVKAAEDHRWRRWIFGGIIATFIPAVRRIFRRDSRSDDDSRLSSNDTEYAFRRSKGLMARIKDGVLGSGSFAKVAFFVFAVLYVFQNEVSLRVARTVQKRVRRLMERVERGGEDVDEKDVRMLEGWRWRVLLCPPIMGTKRKASVGSDPPAPADTLPPTHVDRDAAPPRDASAQQAATDRRFRELYARAPDFADLARRDPDYAAVTKGRELDFNDPKAVMQLTKTLLKLDFGLRLELPDDRLCPPVPNRHNYILWLKGLLDTSSYSPPGQKLVGLDIGTGASCIYPLLGCTERPWSFIATDTDADSISWARKNVEINDLAARITVSHRDPSSPLLPLDDLGLPSIDFCMTNPPFYASEADMLASAALKARPPRTACTGSPAEMVTPGGEVGFVGRLVDESLTLRTRVRWYTAMLGFLSSVADVVARLRAAGVDNFAVTEFVQGNKTRRWAVAWSFAPMRPAQDVARGTKAASVKLGGGASILPPQTEYDLRVSPLPDDIGVFVQHVRDTVAALELMSWEWDGEDMEGTGRATDRVWARAWRRKKKRAAEAKEKGLEEQGDDMAEPVCVFGFRVRVRVALDHIDVQCRWMEGFDAVAFESFQGFLKTTAEAATAKAKKSK</sequence>
<accession>A0A2U3EKR1</accession>
<evidence type="ECO:0000256" key="4">
    <source>
        <dbReference type="SAM" id="Phobius"/>
    </source>
</evidence>
<dbReference type="InterPro" id="IPR029063">
    <property type="entry name" value="SAM-dependent_MTases_sf"/>
</dbReference>
<reference evidence="5 6" key="1">
    <citation type="journal article" date="2016" name="Front. Microbiol.">
        <title>Genome and transcriptome sequences reveal the specific parasitism of the nematophagous Purpureocillium lilacinum 36-1.</title>
        <authorList>
            <person name="Xie J."/>
            <person name="Li S."/>
            <person name="Mo C."/>
            <person name="Xiao X."/>
            <person name="Peng D."/>
            <person name="Wang G."/>
            <person name="Xiao Y."/>
        </authorList>
    </citation>
    <scope>NUCLEOTIDE SEQUENCE [LARGE SCALE GENOMIC DNA]</scope>
    <source>
        <strain evidence="5 6">36-1</strain>
    </source>
</reference>
<dbReference type="AlphaFoldDB" id="A0A2U3EKR1"/>
<feature type="region of interest" description="Disordered" evidence="3">
    <location>
        <begin position="1"/>
        <end position="71"/>
    </location>
</feature>
<proteinExistence type="predicted"/>
<feature type="transmembrane region" description="Helical" evidence="4">
    <location>
        <begin position="182"/>
        <end position="199"/>
    </location>
</feature>
<evidence type="ECO:0000256" key="2">
    <source>
        <dbReference type="ARBA" id="ARBA00022679"/>
    </source>
</evidence>
<dbReference type="GO" id="GO:0005634">
    <property type="term" value="C:nucleus"/>
    <property type="evidence" value="ECO:0007669"/>
    <property type="project" value="TreeGrafter"/>
</dbReference>
<comment type="caution">
    <text evidence="5">The sequence shown here is derived from an EMBL/GenBank/DDBJ whole genome shotgun (WGS) entry which is preliminary data.</text>
</comment>
<feature type="region of interest" description="Disordered" evidence="3">
    <location>
        <begin position="310"/>
        <end position="346"/>
    </location>
</feature>
<dbReference type="EMBL" id="LCWV01000002">
    <property type="protein sequence ID" value="PWI75030.1"/>
    <property type="molecule type" value="Genomic_DNA"/>
</dbReference>
<evidence type="ECO:0000256" key="1">
    <source>
        <dbReference type="ARBA" id="ARBA00022603"/>
    </source>
</evidence>
<dbReference type="GO" id="GO:0008168">
    <property type="term" value="F:methyltransferase activity"/>
    <property type="evidence" value="ECO:0007669"/>
    <property type="project" value="UniProtKB-KW"/>
</dbReference>
<dbReference type="GO" id="GO:0070475">
    <property type="term" value="P:rRNA base methylation"/>
    <property type="evidence" value="ECO:0007669"/>
    <property type="project" value="TreeGrafter"/>
</dbReference>
<name>A0A2U3EKR1_PURLI</name>
<dbReference type="PANTHER" id="PTHR13393:SF0">
    <property type="entry name" value="RNA N6-ADENOSINE-METHYLTRANSFERASE METTL16"/>
    <property type="match status" value="1"/>
</dbReference>
<evidence type="ECO:0000313" key="6">
    <source>
        <dbReference type="Proteomes" id="UP000245956"/>
    </source>
</evidence>